<protein>
    <submittedName>
        <fullName evidence="6">Helix-turn-helix domain-containing protein</fullName>
    </submittedName>
</protein>
<evidence type="ECO:0000259" key="5">
    <source>
        <dbReference type="PROSITE" id="PS01124"/>
    </source>
</evidence>
<evidence type="ECO:0000313" key="7">
    <source>
        <dbReference type="Proteomes" id="UP000447876"/>
    </source>
</evidence>
<keyword evidence="2" id="KW-0238">DNA-binding</keyword>
<evidence type="ECO:0000256" key="2">
    <source>
        <dbReference type="ARBA" id="ARBA00023125"/>
    </source>
</evidence>
<dbReference type="PRINTS" id="PR00032">
    <property type="entry name" value="HTHARAC"/>
</dbReference>
<dbReference type="AlphaFoldDB" id="A0A7X3CPG7"/>
<keyword evidence="3" id="KW-0804">Transcription</keyword>
<evidence type="ECO:0000256" key="1">
    <source>
        <dbReference type="ARBA" id="ARBA00023015"/>
    </source>
</evidence>
<feature type="transmembrane region" description="Helical" evidence="4">
    <location>
        <begin position="12"/>
        <end position="34"/>
    </location>
</feature>
<evidence type="ECO:0000256" key="3">
    <source>
        <dbReference type="ARBA" id="ARBA00023163"/>
    </source>
</evidence>
<dbReference type="Proteomes" id="UP000447876">
    <property type="component" value="Unassembled WGS sequence"/>
</dbReference>
<dbReference type="PROSITE" id="PS01124">
    <property type="entry name" value="HTH_ARAC_FAMILY_2"/>
    <property type="match status" value="1"/>
</dbReference>
<dbReference type="SUPFAM" id="SSF46689">
    <property type="entry name" value="Homeodomain-like"/>
    <property type="match status" value="1"/>
</dbReference>
<sequence length="760" mass="86640">MLSRKDTRYYGKIFLAMTLSIVLTITVLSGILYINFERIALQQSYDQTMNSLSQTTQEASVMAVTASTFAKQIYSDQHIANLLNFTDVHPMEISTAVRQLTNYRETSPFIDSIYVYNAKAHTFYVSTDMSVAAVFDESEFYDHEMREMLGNLEVYDSLMPIPRKLSIEGLAGNIAEKQRDVYSFLLYDTLMPKANRNAIVVNIKETQLHKHIDGSLTSDPANTFLLDKGGYLVSSSWKYPMLTDMKGTSYINRILADPDSSGYFVEEVDGVKSLVTYTEPDYLGWRYVRILPYTVISERIDILRGKTIIITVSILLAGLGISYFVSRRLFSGLSKKLSHLGNLEAEQRNSLQSMKYEYLRRLLHGDADRNPDRVQTGFARYGVGLDPYSPVRVLLMTVDDYRSFIEAYTVEDRQLLRFGVLNIAQEMLNEAGFAAAGVVLGDDRIAVIVQARDEGAENEREAILEHAGRIQAAVTQYLKLSITVSTSMIGEDIQAVHGLCLQAIEASFSRVFHGLGSIIDSETVELKKAKPYEYPLDKEKQLIDELYLERIPAVKELFSEIIRDTENYSYMSFQLAVSHLSFALQNAIRSMGRRLSVAGELAIPSMPLYQHEWNETLEEFMGRYMHLFDRLEKHMEENKGRTRQEDVSERIMKLIDEKYMDSSLSLDLLADELGLSADYIGRIFKQTTSRTILGYIQEVRMNKVRELLVETEDPIGEIAEQAGFSNNPYFYKAFKKHNGVTPAEYRRINGWQAEQEQELV</sequence>
<keyword evidence="4" id="KW-1133">Transmembrane helix</keyword>
<dbReference type="RefSeq" id="WP_155611585.1">
    <property type="nucleotide sequence ID" value="NZ_WNZW01000005.1"/>
</dbReference>
<dbReference type="Gene3D" id="1.10.10.60">
    <property type="entry name" value="Homeodomain-like"/>
    <property type="match status" value="2"/>
</dbReference>
<dbReference type="Pfam" id="PF12833">
    <property type="entry name" value="HTH_18"/>
    <property type="match status" value="1"/>
</dbReference>
<dbReference type="InterPro" id="IPR020449">
    <property type="entry name" value="Tscrpt_reg_AraC-type_HTH"/>
</dbReference>
<keyword evidence="4" id="KW-0472">Membrane</keyword>
<dbReference type="OrthoDB" id="2503690at2"/>
<accession>A0A7X3CPG7</accession>
<proteinExistence type="predicted"/>
<feature type="domain" description="HTH araC/xylS-type" evidence="5">
    <location>
        <begin position="649"/>
        <end position="748"/>
    </location>
</feature>
<comment type="caution">
    <text evidence="6">The sequence shown here is derived from an EMBL/GenBank/DDBJ whole genome shotgun (WGS) entry which is preliminary data.</text>
</comment>
<dbReference type="SMART" id="SM00342">
    <property type="entry name" value="HTH_ARAC"/>
    <property type="match status" value="1"/>
</dbReference>
<keyword evidence="4" id="KW-0812">Transmembrane</keyword>
<dbReference type="InterPro" id="IPR018060">
    <property type="entry name" value="HTH_AraC"/>
</dbReference>
<gene>
    <name evidence="6" type="ORF">GNP95_14410</name>
</gene>
<organism evidence="6 7">
    <name type="scientific">Paenibacillus woosongensis</name>
    <dbReference type="NCBI Taxonomy" id="307580"/>
    <lineage>
        <taxon>Bacteria</taxon>
        <taxon>Bacillati</taxon>
        <taxon>Bacillota</taxon>
        <taxon>Bacilli</taxon>
        <taxon>Bacillales</taxon>
        <taxon>Paenibacillaceae</taxon>
        <taxon>Paenibacillus</taxon>
    </lineage>
</organism>
<dbReference type="PANTHER" id="PTHR43280">
    <property type="entry name" value="ARAC-FAMILY TRANSCRIPTIONAL REGULATOR"/>
    <property type="match status" value="1"/>
</dbReference>
<keyword evidence="1" id="KW-0805">Transcription regulation</keyword>
<dbReference type="InterPro" id="IPR018062">
    <property type="entry name" value="HTH_AraC-typ_CS"/>
</dbReference>
<dbReference type="EMBL" id="WNZW01000005">
    <property type="protein sequence ID" value="MUG46182.1"/>
    <property type="molecule type" value="Genomic_DNA"/>
</dbReference>
<evidence type="ECO:0000313" key="6">
    <source>
        <dbReference type="EMBL" id="MUG46182.1"/>
    </source>
</evidence>
<evidence type="ECO:0000256" key="4">
    <source>
        <dbReference type="SAM" id="Phobius"/>
    </source>
</evidence>
<reference evidence="6 7" key="1">
    <citation type="submission" date="2019-11" db="EMBL/GenBank/DDBJ databases">
        <title>Draft genome sequences of five Paenibacillus species of dairy origin.</title>
        <authorList>
            <person name="Olajide A.M."/>
            <person name="Chen S."/>
            <person name="Lapointe G."/>
        </authorList>
    </citation>
    <scope>NUCLEOTIDE SEQUENCE [LARGE SCALE GENOMIC DNA]</scope>
    <source>
        <strain evidence="6 7">12CR55</strain>
    </source>
</reference>
<dbReference type="GO" id="GO:0003700">
    <property type="term" value="F:DNA-binding transcription factor activity"/>
    <property type="evidence" value="ECO:0007669"/>
    <property type="project" value="InterPro"/>
</dbReference>
<dbReference type="InterPro" id="IPR009057">
    <property type="entry name" value="Homeodomain-like_sf"/>
</dbReference>
<dbReference type="GO" id="GO:0043565">
    <property type="term" value="F:sequence-specific DNA binding"/>
    <property type="evidence" value="ECO:0007669"/>
    <property type="project" value="InterPro"/>
</dbReference>
<dbReference type="PANTHER" id="PTHR43280:SF2">
    <property type="entry name" value="HTH-TYPE TRANSCRIPTIONAL REGULATOR EXSA"/>
    <property type="match status" value="1"/>
</dbReference>
<dbReference type="PROSITE" id="PS00041">
    <property type="entry name" value="HTH_ARAC_FAMILY_1"/>
    <property type="match status" value="1"/>
</dbReference>
<name>A0A7X3CPG7_9BACL</name>